<evidence type="ECO:0000313" key="12">
    <source>
        <dbReference type="Proteomes" id="UP000008632"/>
    </source>
</evidence>
<feature type="repeat" description="TPR" evidence="7">
    <location>
        <begin position="715"/>
        <end position="748"/>
    </location>
</feature>
<sequence>MFRETLKPLCLVGLSVLAAPLLAQSPSATQQLVNQGNYWQDQGREDLAAEAWRKLLAVDPNQPDALLGLALIDLNQGRRAEAQRRLTQLQSSHPDSPQATRLRMALGGGGGSGGSNNALQTARRAAAAGRYAEAVRAYDQAFGKGGPPDDLALEYYQVLAGTPDGWERARDGLRRVAGNSNSPAASLALGQVLTYREPTRREGITRLRGLASRDDVGGPARSAWRQALLWLNATRADAALYDEFLKIQPNDREVAAKRAQLRDQATGGAAQQDPNQRLLAEGFRALEGGDDAVAEARFAQVLRARPRDPEAMGGLGSVRLRQQRFAEASELLRPAAAANRKWKQAADTAQYWVTLQGARNGGPDAVRKVSAAVQLVPREPAGHVLLAQLQEGSDPAAAEAGYRKALELDPANAGALQGLVGLLGRQGRAAEAASLYERLTPEQRERAGGAGALRASLARARAQEALAAGDLDTARIELEDALLEDGRDPWLRLELARLYQRAGRPDQARGIMDGLLAIDESPQTLHAAAVYAQEQGDWGSVYANLERIPPASRDSAMSSLHDVAWIHVQAAQARQLAAQERAGEAQLLLARVEASLGDRLQRPETAGALAEAYAGIGSRQRALVLAQRLLAGPDAGTEERLQYASVLLRAGQDVELSALLRKLADAPMTPAQASRYQDLRTGYVLRQVDALREMGNLEAAYETLAPILAQQPQDPRTVAALARLYAAAGDQRQALALYQQQQQLAPGDVDAMVAAAGSAAALRDMETAEYYLEQALARQPQSPDVLAGAGRVYRSAGQNRKAERYFRAAIAAQARNAGQTDHGYPAASTALAGSGGRAFNPFAGLTGGQARGNALRGERFDPLAAQPVAAAPAAPMFASSAPVAVQAPVQAVAYDPAPVRANDLPPPAVAQAANLQPAPVVGGLSLPVPGQPVAVADAPRPSLATAARPQPGSGNPVLDELRELQGQNSSQLGVASAYRSRDGEAGLGRLDDLEVPLEGRFAVGEGKLRVTVTPTILDAGSMDAAYGVASRFGGGPQAALAGALAADREPVDELVGSSLYQLLLTRGDTNATRNLLYDIALSSGRYQELFNLTDGALTNAERRAAALAALYEDPLPSYILSRDLANLPIGDIASQILGNATLARGLTAEQQAQLQGLARGSSASQTPLAFQDTLYAMVANAAGARPVGSQDASGAGVSVAYERGGLRVDIGSSPLGFQESQVVGGVQYRGQAGDNVTWGVAASRRAMTDSLLSFAGVEDPRTGMQWGGVTATGAKVDATMDNGLIGTYANFGWHRLEGENVAANERQEASVGVYVHALETANQSLTAGLNLTAMRHDLNLSGFTYGHGGYFSPQSYFDLGFPAHWNGRSASRRLAWQVDASVGVQHFKVDAAPYFPGNPELQAAAYEAASLAAMLGLTPEYIEPVYDGQTKTGVSYNLSAAAEWQLSRQLFLGGRLDMNNARDYQQFGTNLYLRFLLDRYGGSLGRQPQPVRSPYAAGE</sequence>
<gene>
    <name evidence="11" type="ordered locus">Psesu_2412</name>
</gene>
<evidence type="ECO:0000259" key="10">
    <source>
        <dbReference type="Pfam" id="PF05420"/>
    </source>
</evidence>
<dbReference type="SUPFAM" id="SSF48452">
    <property type="entry name" value="TPR-like"/>
    <property type="match status" value="3"/>
</dbReference>
<dbReference type="OrthoDB" id="174989at2"/>
<evidence type="ECO:0000256" key="7">
    <source>
        <dbReference type="PROSITE-ProRule" id="PRU00339"/>
    </source>
</evidence>
<dbReference type="Gene3D" id="1.25.40.10">
    <property type="entry name" value="Tetratricopeptide repeat domain"/>
    <property type="match status" value="4"/>
</dbReference>
<name>E6WVP5_PSEUU</name>
<feature type="region of interest" description="Disordered" evidence="8">
    <location>
        <begin position="82"/>
        <end position="115"/>
    </location>
</feature>
<evidence type="ECO:0000256" key="5">
    <source>
        <dbReference type="ARBA" id="ARBA00022803"/>
    </source>
</evidence>
<dbReference type="Pfam" id="PF05420">
    <property type="entry name" value="BCSC_C"/>
    <property type="match status" value="1"/>
</dbReference>
<dbReference type="PRINTS" id="PR01441">
    <property type="entry name" value="CELLSNTHASEC"/>
</dbReference>
<dbReference type="PROSITE" id="PS50005">
    <property type="entry name" value="TPR"/>
    <property type="match status" value="3"/>
</dbReference>
<proteinExistence type="predicted"/>
<dbReference type="Proteomes" id="UP000008632">
    <property type="component" value="Chromosome"/>
</dbReference>
<feature type="repeat" description="TPR" evidence="7">
    <location>
        <begin position="29"/>
        <end position="62"/>
    </location>
</feature>
<dbReference type="EMBL" id="CP002446">
    <property type="protein sequence ID" value="ADV28244.1"/>
    <property type="molecule type" value="Genomic_DNA"/>
</dbReference>
<evidence type="ECO:0000256" key="9">
    <source>
        <dbReference type="SAM" id="SignalP"/>
    </source>
</evidence>
<dbReference type="UniPathway" id="UPA00694"/>
<dbReference type="PANTHER" id="PTHR12558:SF13">
    <property type="entry name" value="CELL DIVISION CYCLE PROTEIN 27 HOMOLOG"/>
    <property type="match status" value="1"/>
</dbReference>
<feature type="chain" id="PRO_5003215165" evidence="9">
    <location>
        <begin position="24"/>
        <end position="1499"/>
    </location>
</feature>
<keyword evidence="3 9" id="KW-0732">Signal</keyword>
<comment type="function">
    <text evidence="1">Required for maximal bacterial cellulose synthesis.</text>
</comment>
<dbReference type="STRING" id="743721.Psesu_2412"/>
<feature type="repeat" description="TPR" evidence="7">
    <location>
        <begin position="783"/>
        <end position="816"/>
    </location>
</feature>
<accession>E6WVP5</accession>
<protein>
    <submittedName>
        <fullName evidence="11">Cellulose synthase operon C domain protein</fullName>
    </submittedName>
</protein>
<dbReference type="InterPro" id="IPR019734">
    <property type="entry name" value="TPR_rpt"/>
</dbReference>
<dbReference type="Pfam" id="PF14559">
    <property type="entry name" value="TPR_19"/>
    <property type="match status" value="2"/>
</dbReference>
<dbReference type="eggNOG" id="COG0457">
    <property type="taxonomic scope" value="Bacteria"/>
</dbReference>
<keyword evidence="12" id="KW-1185">Reference proteome</keyword>
<comment type="pathway">
    <text evidence="2">Glycan metabolism; bacterial cellulose biosynthesis.</text>
</comment>
<evidence type="ECO:0000256" key="8">
    <source>
        <dbReference type="SAM" id="MobiDB-lite"/>
    </source>
</evidence>
<evidence type="ECO:0000313" key="11">
    <source>
        <dbReference type="EMBL" id="ADV28244.1"/>
    </source>
</evidence>
<evidence type="ECO:0000256" key="6">
    <source>
        <dbReference type="ARBA" id="ARBA00022916"/>
    </source>
</evidence>
<dbReference type="GO" id="GO:0030244">
    <property type="term" value="P:cellulose biosynthetic process"/>
    <property type="evidence" value="ECO:0007669"/>
    <property type="project" value="UniProtKB-KW"/>
</dbReference>
<dbReference type="InterPro" id="IPR008410">
    <property type="entry name" value="BCSC_C"/>
</dbReference>
<dbReference type="HOGENOM" id="CLU_001631_1_0_6"/>
<dbReference type="GO" id="GO:0006011">
    <property type="term" value="P:UDP-alpha-D-glucose metabolic process"/>
    <property type="evidence" value="ECO:0007669"/>
    <property type="project" value="InterPro"/>
</dbReference>
<reference evidence="11 12" key="1">
    <citation type="submission" date="2011-01" db="EMBL/GenBank/DDBJ databases">
        <title>Complete sequence of Pseudoxanthomonas suwonensis 11-1.</title>
        <authorList>
            <consortium name="US DOE Joint Genome Institute"/>
            <person name="Lucas S."/>
            <person name="Copeland A."/>
            <person name="Lapidus A."/>
            <person name="Cheng J.-F."/>
            <person name="Goodwin L."/>
            <person name="Pitluck S."/>
            <person name="Teshima H."/>
            <person name="Detter J.C."/>
            <person name="Han C."/>
            <person name="Tapia R."/>
            <person name="Land M."/>
            <person name="Hauser L."/>
            <person name="Kyrpides N."/>
            <person name="Ivanova N."/>
            <person name="Ovchinnikova G."/>
            <person name="Siebers A.K."/>
            <person name="Allgaier M."/>
            <person name="Thelen M.P."/>
            <person name="Hugenholtz P."/>
            <person name="Gladden J."/>
            <person name="Woyke T."/>
        </authorList>
    </citation>
    <scope>NUCLEOTIDE SEQUENCE [LARGE SCALE GENOMIC DNA]</scope>
    <source>
        <strain evidence="12">11-1</strain>
    </source>
</reference>
<dbReference type="InterPro" id="IPR011990">
    <property type="entry name" value="TPR-like_helical_dom_sf"/>
</dbReference>
<keyword evidence="6" id="KW-0135">Cellulose biosynthesis</keyword>
<evidence type="ECO:0000256" key="1">
    <source>
        <dbReference type="ARBA" id="ARBA00003476"/>
    </source>
</evidence>
<evidence type="ECO:0000256" key="3">
    <source>
        <dbReference type="ARBA" id="ARBA00022729"/>
    </source>
</evidence>
<evidence type="ECO:0000256" key="4">
    <source>
        <dbReference type="ARBA" id="ARBA00022737"/>
    </source>
</evidence>
<keyword evidence="4" id="KW-0677">Repeat</keyword>
<dbReference type="PANTHER" id="PTHR12558">
    <property type="entry name" value="CELL DIVISION CYCLE 16,23,27"/>
    <property type="match status" value="1"/>
</dbReference>
<feature type="signal peptide" evidence="9">
    <location>
        <begin position="1"/>
        <end position="23"/>
    </location>
</feature>
<dbReference type="SMART" id="SM00028">
    <property type="entry name" value="TPR"/>
    <property type="match status" value="7"/>
</dbReference>
<feature type="domain" description="Cellulose synthase operon C C-terminal" evidence="10">
    <location>
        <begin position="1166"/>
        <end position="1477"/>
    </location>
</feature>
<feature type="compositionally biased region" description="Polar residues" evidence="8">
    <location>
        <begin position="85"/>
        <end position="99"/>
    </location>
</feature>
<dbReference type="Pfam" id="PF13432">
    <property type="entry name" value="TPR_16"/>
    <property type="match status" value="1"/>
</dbReference>
<organism evidence="11 12">
    <name type="scientific">Pseudoxanthomonas suwonensis (strain 11-1)</name>
    <dbReference type="NCBI Taxonomy" id="743721"/>
    <lineage>
        <taxon>Bacteria</taxon>
        <taxon>Pseudomonadati</taxon>
        <taxon>Pseudomonadota</taxon>
        <taxon>Gammaproteobacteria</taxon>
        <taxon>Lysobacterales</taxon>
        <taxon>Lysobacteraceae</taxon>
        <taxon>Pseudoxanthomonas</taxon>
    </lineage>
</organism>
<dbReference type="KEGG" id="psu:Psesu_2412"/>
<dbReference type="GO" id="GO:0019867">
    <property type="term" value="C:outer membrane"/>
    <property type="evidence" value="ECO:0007669"/>
    <property type="project" value="InterPro"/>
</dbReference>
<dbReference type="InterPro" id="IPR003921">
    <property type="entry name" value="Cell_synth_C"/>
</dbReference>
<keyword evidence="5 7" id="KW-0802">TPR repeat</keyword>
<evidence type="ECO:0000256" key="2">
    <source>
        <dbReference type="ARBA" id="ARBA00005186"/>
    </source>
</evidence>
<dbReference type="RefSeq" id="WP_013536071.1">
    <property type="nucleotide sequence ID" value="NC_014924.1"/>
</dbReference>